<evidence type="ECO:0000313" key="1">
    <source>
        <dbReference type="EMBL" id="RHG20031.1"/>
    </source>
</evidence>
<protein>
    <submittedName>
        <fullName evidence="1">Uncharacterized protein</fullName>
    </submittedName>
</protein>
<dbReference type="InterPro" id="IPR055869">
    <property type="entry name" value="DUF7446"/>
</dbReference>
<comment type="caution">
    <text evidence="1">The sequence shown here is derived from an EMBL/GenBank/DDBJ whole genome shotgun (WGS) entry which is preliminary data.</text>
</comment>
<reference evidence="1 2" key="1">
    <citation type="submission" date="2018-08" db="EMBL/GenBank/DDBJ databases">
        <title>A genome reference for cultivated species of the human gut microbiota.</title>
        <authorList>
            <person name="Zou Y."/>
            <person name="Xue W."/>
            <person name="Luo G."/>
        </authorList>
    </citation>
    <scope>NUCLEOTIDE SEQUENCE [LARGE SCALE GENOMIC DNA]</scope>
    <source>
        <strain evidence="1 2">AM22-9LB</strain>
    </source>
</reference>
<dbReference type="Pfam" id="PF24233">
    <property type="entry name" value="DUF7446"/>
    <property type="match status" value="1"/>
</dbReference>
<name>A0A414SKD7_9FIRM</name>
<gene>
    <name evidence="1" type="ORF">DW272_02170</name>
</gene>
<accession>A0A414SKD7</accession>
<dbReference type="RefSeq" id="WP_118197353.1">
    <property type="nucleotide sequence ID" value="NZ_QRHZ01000001.1"/>
</dbReference>
<dbReference type="Proteomes" id="UP000284220">
    <property type="component" value="Unassembled WGS sequence"/>
</dbReference>
<sequence length="82" mass="9298">MASKTIKTMGVTPITNTIYYGNVNEEKGLWVGERKDVTDIAIASVFEWFMNQMDGKEEFGISYPDVPGFKLKMTRDEVKNGK</sequence>
<proteinExistence type="predicted"/>
<dbReference type="EMBL" id="QRHZ01000001">
    <property type="protein sequence ID" value="RHG20031.1"/>
    <property type="molecule type" value="Genomic_DNA"/>
</dbReference>
<dbReference type="AlphaFoldDB" id="A0A414SKD7"/>
<organism evidence="1 2">
    <name type="scientific">Blautia obeum</name>
    <dbReference type="NCBI Taxonomy" id="40520"/>
    <lineage>
        <taxon>Bacteria</taxon>
        <taxon>Bacillati</taxon>
        <taxon>Bacillota</taxon>
        <taxon>Clostridia</taxon>
        <taxon>Lachnospirales</taxon>
        <taxon>Lachnospiraceae</taxon>
        <taxon>Blautia</taxon>
    </lineage>
</organism>
<evidence type="ECO:0000313" key="2">
    <source>
        <dbReference type="Proteomes" id="UP000284220"/>
    </source>
</evidence>